<evidence type="ECO:0000256" key="9">
    <source>
        <dbReference type="ARBA" id="ARBA00025191"/>
    </source>
</evidence>
<keyword evidence="6 11" id="KW-1133">Transmembrane helix</keyword>
<dbReference type="EMBL" id="CP063130">
    <property type="protein sequence ID" value="QOU18195.1"/>
    <property type="molecule type" value="Genomic_DNA"/>
</dbReference>
<feature type="compositionally biased region" description="Low complexity" evidence="10">
    <location>
        <begin position="539"/>
        <end position="549"/>
    </location>
</feature>
<dbReference type="AlphaFoldDB" id="A0A871R270"/>
<evidence type="ECO:0000256" key="2">
    <source>
        <dbReference type="ARBA" id="ARBA00005687"/>
    </source>
</evidence>
<dbReference type="InterPro" id="IPR012571">
    <property type="entry name" value="Mdm31/Mdm32"/>
</dbReference>
<reference evidence="12" key="2">
    <citation type="journal article" name="BMC Genomics">
        <title>New genome assemblies reveal patterns of domestication and adaptation across Brettanomyces (Dekkera) species.</title>
        <authorList>
            <person name="Roach M.J."/>
            <person name="Borneman A.R."/>
        </authorList>
    </citation>
    <scope>NUCLEOTIDE SEQUENCE</scope>
    <source>
        <strain evidence="12">UCD 2041</strain>
    </source>
</reference>
<evidence type="ECO:0000256" key="7">
    <source>
        <dbReference type="ARBA" id="ARBA00023128"/>
    </source>
</evidence>
<accession>A0A871R270</accession>
<evidence type="ECO:0000256" key="10">
    <source>
        <dbReference type="SAM" id="MobiDB-lite"/>
    </source>
</evidence>
<evidence type="ECO:0000256" key="3">
    <source>
        <dbReference type="ARBA" id="ARBA00022692"/>
    </source>
</evidence>
<feature type="region of interest" description="Disordered" evidence="10">
    <location>
        <begin position="50"/>
        <end position="76"/>
    </location>
</feature>
<dbReference type="GO" id="GO:0000001">
    <property type="term" value="P:mitochondrion inheritance"/>
    <property type="evidence" value="ECO:0007669"/>
    <property type="project" value="InterPro"/>
</dbReference>
<keyword evidence="8 11" id="KW-0472">Membrane</keyword>
<evidence type="ECO:0000256" key="1">
    <source>
        <dbReference type="ARBA" id="ARBA00004273"/>
    </source>
</evidence>
<evidence type="ECO:0000256" key="8">
    <source>
        <dbReference type="ARBA" id="ARBA00023136"/>
    </source>
</evidence>
<dbReference type="Pfam" id="PF08118">
    <property type="entry name" value="MDM31_MDM32"/>
    <property type="match status" value="1"/>
</dbReference>
<evidence type="ECO:0008006" key="14">
    <source>
        <dbReference type="Google" id="ProtNLM"/>
    </source>
</evidence>
<evidence type="ECO:0000256" key="4">
    <source>
        <dbReference type="ARBA" id="ARBA00022792"/>
    </source>
</evidence>
<organism evidence="12 13">
    <name type="scientific">Dekkera bruxellensis</name>
    <name type="common">Brettanomyces custersii</name>
    <dbReference type="NCBI Taxonomy" id="5007"/>
    <lineage>
        <taxon>Eukaryota</taxon>
        <taxon>Fungi</taxon>
        <taxon>Dikarya</taxon>
        <taxon>Ascomycota</taxon>
        <taxon>Saccharomycotina</taxon>
        <taxon>Pichiomycetes</taxon>
        <taxon>Pichiales</taxon>
        <taxon>Pichiaceae</taxon>
        <taxon>Brettanomyces</taxon>
    </lineage>
</organism>
<evidence type="ECO:0000256" key="11">
    <source>
        <dbReference type="SAM" id="Phobius"/>
    </source>
</evidence>
<dbReference type="PANTHER" id="PTHR31068:SF0">
    <property type="entry name" value="MITOCHONDRIAL DISTRIBUTION AND MORPHOLOGY PROTEIN 31"/>
    <property type="match status" value="1"/>
</dbReference>
<comment type="function">
    <text evidence="9">Involved in the organization of the mitochondrial membranes and the global structure of the mitochondria. Also required for mitochondrial distribution and mobility as well as for the maintenance of mitochondrial DNA nucleoids structures.</text>
</comment>
<dbReference type="KEGG" id="bbrx:BRETT_005257"/>
<keyword evidence="5" id="KW-0809">Transit peptide</keyword>
<evidence type="ECO:0000313" key="13">
    <source>
        <dbReference type="Proteomes" id="UP000663131"/>
    </source>
</evidence>
<protein>
    <recommendedName>
        <fullName evidence="14">Mitochondrial distribution and morphology protein 31</fullName>
    </recommendedName>
</protein>
<dbReference type="OrthoDB" id="17678at2759"/>
<evidence type="ECO:0000256" key="6">
    <source>
        <dbReference type="ARBA" id="ARBA00022989"/>
    </source>
</evidence>
<dbReference type="Proteomes" id="UP000663131">
    <property type="component" value="Chromosome 2"/>
</dbReference>
<feature type="transmembrane region" description="Helical" evidence="11">
    <location>
        <begin position="125"/>
        <end position="147"/>
    </location>
</feature>
<evidence type="ECO:0000313" key="12">
    <source>
        <dbReference type="EMBL" id="QOU18195.1"/>
    </source>
</evidence>
<comment type="subcellular location">
    <subcellularLocation>
        <location evidence="1">Mitochondrion inner membrane</location>
    </subcellularLocation>
</comment>
<reference evidence="12" key="1">
    <citation type="submission" date="2020-10" db="EMBL/GenBank/DDBJ databases">
        <authorList>
            <person name="Palmer J.M."/>
        </authorList>
    </citation>
    <scope>NUCLEOTIDE SEQUENCE</scope>
    <source>
        <strain evidence="12">UCD 2041</strain>
    </source>
</reference>
<feature type="region of interest" description="Disordered" evidence="10">
    <location>
        <begin position="539"/>
        <end position="578"/>
    </location>
</feature>
<gene>
    <name evidence="12" type="ORF">BRETT_005257</name>
</gene>
<dbReference type="RefSeq" id="XP_041134689.1">
    <property type="nucleotide sequence ID" value="XM_041283737.1"/>
</dbReference>
<dbReference type="GO" id="GO:0007005">
    <property type="term" value="P:mitochondrion organization"/>
    <property type="evidence" value="ECO:0007669"/>
    <property type="project" value="InterPro"/>
</dbReference>
<comment type="similarity">
    <text evidence="2">Belongs to the MDM31/MDM32 family.</text>
</comment>
<keyword evidence="7" id="KW-0496">Mitochondrion</keyword>
<keyword evidence="4" id="KW-0999">Mitochondrion inner membrane</keyword>
<sequence length="685" mass="76919">MKLVYNHQCGILPWCFRNNLHLGLTGRSGIFRFVHTDKNGTFIGPEYGMPGMPKLPQRIRQQSKKDDAGKKQTAKSPLATSLVMAKTGKWQTLKNKVRWMLFRQSRSFNADDISAFVSWIMMGNLFWIFIGTTTFVGLLIYLGNMFVGGDINKRIVQQLVTFDNNMEIDVSNPRFKATWENGTLRFRNIKVKSKQSNEIDYTFDIDTVNLTLSLNKWLDGHGLIKGIDISGLEGTVTFPQSDQLSDSSFADTYVFDSFKMSDSRIKMEGKNFKEPFELDLFTCEMGRLRRTWLMYDFLNADALSGSLNGSLFTLHKRQNRYAHFAGMDDDDDAEANGTSPWKKISRIRVDQVDLSKIFTENSKVNWLTSGKAELIVDIMLPTDDGSLEIAVSDRGLVQGVREEMRKLYSSGEEREKAKQNIGSFVKSRFEALKSAFGKHKAEDKEAKESTAEKGKAEDVVFEDESAVKSLNATVDSLASKSAEKKYVVMDFKINLYDLKAATPETIPASSLTGAPYISEKDMNSLVTFINDKKYGLSSGSSSFNDGNSSKTDKPDLADQTTGNGDNGADAKDADISPFDEENPIPPLKFRIVQNVNNFQFIDFPTLIALANQKRTTNGNSQIAFEHTHQLMDSLVSEALSLLLLYKEEMRMYLMRKYSQRSGMQIVFNNSALGNLLLVGLGSFAI</sequence>
<dbReference type="GO" id="GO:0005743">
    <property type="term" value="C:mitochondrial inner membrane"/>
    <property type="evidence" value="ECO:0007669"/>
    <property type="project" value="UniProtKB-SubCell"/>
</dbReference>
<proteinExistence type="inferred from homology"/>
<name>A0A871R270_DEKBR</name>
<keyword evidence="3 11" id="KW-0812">Transmembrane</keyword>
<evidence type="ECO:0000256" key="5">
    <source>
        <dbReference type="ARBA" id="ARBA00022946"/>
    </source>
</evidence>
<dbReference type="GeneID" id="64577180"/>
<dbReference type="PANTHER" id="PTHR31068">
    <property type="entry name" value="MITOCHONDRIAL DISTRIBUTION AND MORPHOLOGY PROTEIN 31"/>
    <property type="match status" value="1"/>
</dbReference>